<dbReference type="STRING" id="469383.Cwoe_2038"/>
<dbReference type="EMBL" id="CP001854">
    <property type="protein sequence ID" value="ADB50464.1"/>
    <property type="molecule type" value="Genomic_DNA"/>
</dbReference>
<dbReference type="RefSeq" id="WP_012933515.1">
    <property type="nucleotide sequence ID" value="NC_013739.1"/>
</dbReference>
<dbReference type="PANTHER" id="PTHR22946">
    <property type="entry name" value="DIENELACTONE HYDROLASE DOMAIN-CONTAINING PROTEIN-RELATED"/>
    <property type="match status" value="1"/>
</dbReference>
<evidence type="ECO:0000313" key="5">
    <source>
        <dbReference type="Proteomes" id="UP000008229"/>
    </source>
</evidence>
<name>D3F492_CONWI</name>
<evidence type="ECO:0000313" key="4">
    <source>
        <dbReference type="EMBL" id="ADB50464.1"/>
    </source>
</evidence>
<dbReference type="KEGG" id="cwo:Cwoe_2038"/>
<sequence length="306" mass="34391">MAQEIEFPVDGGRLKGLFYEPATGQAPYPTVVMANGFRAPKEMGCTTWAQRFAEAGLAVLVFDNRSSVYHDTFAAYDVDPVTETRDFRWAIDYALALDAVDPDRLGIWGTSMTGGYVLQIAAVDRRVRCVVSQVPMLSGWMNISRFGDADGYRDMVEAERQRLVRGEDPTAIRMTSPDRSVPSAFPSMSANRYFHDQRDQQSPRLDWWENKVSIRSIDWYMEHDVNVWLPRISPTPLLMIVADHDDGCPTAESLKAYEQALEPKRLVLIRGDHYTPYVEDVATANGAARDFLVEHLMASAVATGDQ</sequence>
<dbReference type="Proteomes" id="UP000008229">
    <property type="component" value="Chromosome"/>
</dbReference>
<reference evidence="4 5" key="1">
    <citation type="journal article" date="2010" name="Stand. Genomic Sci.">
        <title>Complete genome sequence of Conexibacter woesei type strain (ID131577).</title>
        <authorList>
            <person name="Pukall R."/>
            <person name="Lapidus A."/>
            <person name="Glavina Del Rio T."/>
            <person name="Copeland A."/>
            <person name="Tice H."/>
            <person name="Cheng J.-F."/>
            <person name="Lucas S."/>
            <person name="Chen F."/>
            <person name="Nolan M."/>
            <person name="Bruce D."/>
            <person name="Goodwin L."/>
            <person name="Pitluck S."/>
            <person name="Mavromatis K."/>
            <person name="Ivanova N."/>
            <person name="Ovchinnikova G."/>
            <person name="Pati A."/>
            <person name="Chen A."/>
            <person name="Palaniappan K."/>
            <person name="Land M."/>
            <person name="Hauser L."/>
            <person name="Chang Y.-J."/>
            <person name="Jeffries C.D."/>
            <person name="Chain P."/>
            <person name="Meincke L."/>
            <person name="Sims D."/>
            <person name="Brettin T."/>
            <person name="Detter J.C."/>
            <person name="Rohde M."/>
            <person name="Goeker M."/>
            <person name="Bristow J."/>
            <person name="Eisen J.A."/>
            <person name="Markowitz V."/>
            <person name="Kyrpides N.C."/>
            <person name="Klenk H.-P."/>
            <person name="Hugenholtz P."/>
        </authorList>
    </citation>
    <scope>NUCLEOTIDE SEQUENCE [LARGE SCALE GENOMIC DNA]</scope>
    <source>
        <strain evidence="5">DSM 14684 / CIP 108061 / JCM 11494 / NBRC 100937 / ID131577</strain>
    </source>
</reference>
<dbReference type="OrthoDB" id="63034at2"/>
<dbReference type="InterPro" id="IPR029058">
    <property type="entry name" value="AB_hydrolase_fold"/>
</dbReference>
<dbReference type="Gene3D" id="3.40.50.1820">
    <property type="entry name" value="alpha/beta hydrolase"/>
    <property type="match status" value="1"/>
</dbReference>
<accession>D3F492</accession>
<keyword evidence="2" id="KW-0378">Hydrolase</keyword>
<dbReference type="Pfam" id="PF02129">
    <property type="entry name" value="Peptidase_S15"/>
    <property type="match status" value="1"/>
</dbReference>
<keyword evidence="5" id="KW-1185">Reference proteome</keyword>
<feature type="domain" description="Xaa-Pro dipeptidyl-peptidase-like" evidence="3">
    <location>
        <begin position="10"/>
        <end position="274"/>
    </location>
</feature>
<dbReference type="eggNOG" id="COG1073">
    <property type="taxonomic scope" value="Bacteria"/>
</dbReference>
<dbReference type="AlphaFoldDB" id="D3F492"/>
<dbReference type="GO" id="GO:0052689">
    <property type="term" value="F:carboxylic ester hydrolase activity"/>
    <property type="evidence" value="ECO:0007669"/>
    <property type="project" value="UniProtKB-ARBA"/>
</dbReference>
<evidence type="ECO:0000256" key="2">
    <source>
        <dbReference type="ARBA" id="ARBA00022801"/>
    </source>
</evidence>
<dbReference type="Gene3D" id="1.10.10.800">
    <property type="match status" value="1"/>
</dbReference>
<protein>
    <submittedName>
        <fullName evidence="4">Peptidase S15</fullName>
    </submittedName>
</protein>
<evidence type="ECO:0000259" key="3">
    <source>
        <dbReference type="Pfam" id="PF02129"/>
    </source>
</evidence>
<dbReference type="InterPro" id="IPR050261">
    <property type="entry name" value="FrsA_esterase"/>
</dbReference>
<organism evidence="4 5">
    <name type="scientific">Conexibacter woesei (strain DSM 14684 / CCUG 47730 / CIP 108061 / JCM 11494 / NBRC 100937 / ID131577)</name>
    <dbReference type="NCBI Taxonomy" id="469383"/>
    <lineage>
        <taxon>Bacteria</taxon>
        <taxon>Bacillati</taxon>
        <taxon>Actinomycetota</taxon>
        <taxon>Thermoleophilia</taxon>
        <taxon>Solirubrobacterales</taxon>
        <taxon>Conexibacteraceae</taxon>
        <taxon>Conexibacter</taxon>
    </lineage>
</organism>
<evidence type="ECO:0000256" key="1">
    <source>
        <dbReference type="ARBA" id="ARBA00008645"/>
    </source>
</evidence>
<proteinExistence type="inferred from homology"/>
<dbReference type="HOGENOM" id="CLU_048587_1_1_11"/>
<comment type="similarity">
    <text evidence="1">Belongs to the AB hydrolase superfamily.</text>
</comment>
<gene>
    <name evidence="4" type="ordered locus">Cwoe_2038</name>
</gene>
<dbReference type="PANTHER" id="PTHR22946:SF9">
    <property type="entry name" value="POLYKETIDE TRANSFERASE AF380"/>
    <property type="match status" value="1"/>
</dbReference>
<dbReference type="SUPFAM" id="SSF53474">
    <property type="entry name" value="alpha/beta-Hydrolases"/>
    <property type="match status" value="1"/>
</dbReference>
<dbReference type="InterPro" id="IPR000383">
    <property type="entry name" value="Xaa-Pro-like_dom"/>
</dbReference>
<reference evidence="5" key="2">
    <citation type="submission" date="2010-01" db="EMBL/GenBank/DDBJ databases">
        <title>The complete genome of Conexibacter woesei DSM 14684.</title>
        <authorList>
            <consortium name="US DOE Joint Genome Institute (JGI-PGF)"/>
            <person name="Lucas S."/>
            <person name="Copeland A."/>
            <person name="Lapidus A."/>
            <person name="Glavina del Rio T."/>
            <person name="Dalin E."/>
            <person name="Tice H."/>
            <person name="Bruce D."/>
            <person name="Goodwin L."/>
            <person name="Pitluck S."/>
            <person name="Kyrpides N."/>
            <person name="Mavromatis K."/>
            <person name="Ivanova N."/>
            <person name="Mikhailova N."/>
            <person name="Chertkov O."/>
            <person name="Brettin T."/>
            <person name="Detter J.C."/>
            <person name="Han C."/>
            <person name="Larimer F."/>
            <person name="Land M."/>
            <person name="Hauser L."/>
            <person name="Markowitz V."/>
            <person name="Cheng J.-F."/>
            <person name="Hugenholtz P."/>
            <person name="Woyke T."/>
            <person name="Wu D."/>
            <person name="Pukall R."/>
            <person name="Steenblock K."/>
            <person name="Schneider S."/>
            <person name="Klenk H.-P."/>
            <person name="Eisen J.A."/>
        </authorList>
    </citation>
    <scope>NUCLEOTIDE SEQUENCE [LARGE SCALE GENOMIC DNA]</scope>
    <source>
        <strain evidence="5">DSM 14684 / CIP 108061 / JCM 11494 / NBRC 100937 / ID131577</strain>
    </source>
</reference>